<feature type="compositionally biased region" description="Polar residues" evidence="1">
    <location>
        <begin position="306"/>
        <end position="326"/>
    </location>
</feature>
<feature type="compositionally biased region" description="Low complexity" evidence="1">
    <location>
        <begin position="291"/>
        <end position="305"/>
    </location>
</feature>
<feature type="compositionally biased region" description="Polar residues" evidence="1">
    <location>
        <begin position="596"/>
        <end position="608"/>
    </location>
</feature>
<feature type="compositionally biased region" description="Polar residues" evidence="1">
    <location>
        <begin position="356"/>
        <end position="365"/>
    </location>
</feature>
<feature type="region of interest" description="Disordered" evidence="1">
    <location>
        <begin position="502"/>
        <end position="529"/>
    </location>
</feature>
<dbReference type="AlphaFoldDB" id="A0AB74IQA2"/>
<dbReference type="PANTHER" id="PTHR48209:SF2">
    <property type="entry name" value="FI24008P1"/>
    <property type="match status" value="1"/>
</dbReference>
<organism evidence="3 4">
    <name type="scientific">Aureobasidium pullulans</name>
    <name type="common">Black yeast</name>
    <name type="synonym">Pullularia pullulans</name>
    <dbReference type="NCBI Taxonomy" id="5580"/>
    <lineage>
        <taxon>Eukaryota</taxon>
        <taxon>Fungi</taxon>
        <taxon>Dikarya</taxon>
        <taxon>Ascomycota</taxon>
        <taxon>Pezizomycotina</taxon>
        <taxon>Dothideomycetes</taxon>
        <taxon>Dothideomycetidae</taxon>
        <taxon>Dothideales</taxon>
        <taxon>Saccotheciaceae</taxon>
        <taxon>Aureobasidium</taxon>
    </lineage>
</organism>
<evidence type="ECO:0000313" key="3">
    <source>
        <dbReference type="EMBL" id="THW37269.1"/>
    </source>
</evidence>
<dbReference type="PROSITE" id="PS50090">
    <property type="entry name" value="MYB_LIKE"/>
    <property type="match status" value="1"/>
</dbReference>
<feature type="region of interest" description="Disordered" evidence="1">
    <location>
        <begin position="544"/>
        <end position="670"/>
    </location>
</feature>
<proteinExistence type="predicted"/>
<evidence type="ECO:0000313" key="4">
    <source>
        <dbReference type="Proteomes" id="UP000309076"/>
    </source>
</evidence>
<feature type="region of interest" description="Disordered" evidence="1">
    <location>
        <begin position="57"/>
        <end position="205"/>
    </location>
</feature>
<feature type="compositionally biased region" description="Basic and acidic residues" evidence="1">
    <location>
        <begin position="544"/>
        <end position="555"/>
    </location>
</feature>
<reference evidence="3 4" key="1">
    <citation type="submission" date="2018-10" db="EMBL/GenBank/DDBJ databases">
        <title>Fifty Aureobasidium pullulans genomes reveal a recombining polyextremotolerant generalist.</title>
        <authorList>
            <person name="Gostincar C."/>
            <person name="Turk M."/>
            <person name="Zajc J."/>
            <person name="Gunde-Cimerman N."/>
        </authorList>
    </citation>
    <scope>NUCLEOTIDE SEQUENCE [LARGE SCALE GENOMIC DNA]</scope>
    <source>
        <strain evidence="3 4">EXF-10796</strain>
    </source>
</reference>
<feature type="compositionally biased region" description="Acidic residues" evidence="1">
    <location>
        <begin position="66"/>
        <end position="78"/>
    </location>
</feature>
<dbReference type="EMBL" id="QZAM01000218">
    <property type="protein sequence ID" value="THW37269.1"/>
    <property type="molecule type" value="Genomic_DNA"/>
</dbReference>
<name>A0AB74IQA2_AURPU</name>
<dbReference type="Proteomes" id="UP000309076">
    <property type="component" value="Unassembled WGS sequence"/>
</dbReference>
<accession>A0AB74IQA2</accession>
<protein>
    <recommendedName>
        <fullName evidence="2">Myb-like domain-containing protein</fullName>
    </recommendedName>
</protein>
<feature type="region of interest" description="Disordered" evidence="1">
    <location>
        <begin position="266"/>
        <end position="486"/>
    </location>
</feature>
<dbReference type="PANTHER" id="PTHR48209">
    <property type="entry name" value="AGL056WP"/>
    <property type="match status" value="1"/>
</dbReference>
<comment type="caution">
    <text evidence="3">The sequence shown here is derived from an EMBL/GenBank/DDBJ whole genome shotgun (WGS) entry which is preliminary data.</text>
</comment>
<feature type="compositionally biased region" description="Basic and acidic residues" evidence="1">
    <location>
        <begin position="570"/>
        <end position="580"/>
    </location>
</feature>
<evidence type="ECO:0000259" key="2">
    <source>
        <dbReference type="PROSITE" id="PS50090"/>
    </source>
</evidence>
<evidence type="ECO:0000256" key="1">
    <source>
        <dbReference type="SAM" id="MobiDB-lite"/>
    </source>
</evidence>
<feature type="compositionally biased region" description="Polar residues" evidence="1">
    <location>
        <begin position="193"/>
        <end position="203"/>
    </location>
</feature>
<feature type="compositionally biased region" description="Acidic residues" evidence="1">
    <location>
        <begin position="426"/>
        <end position="436"/>
    </location>
</feature>
<feature type="compositionally biased region" description="Acidic residues" evidence="1">
    <location>
        <begin position="93"/>
        <end position="103"/>
    </location>
</feature>
<dbReference type="InterPro" id="IPR001005">
    <property type="entry name" value="SANT/Myb"/>
</dbReference>
<feature type="compositionally biased region" description="Acidic residues" evidence="1">
    <location>
        <begin position="147"/>
        <end position="169"/>
    </location>
</feature>
<gene>
    <name evidence="3" type="ORF">D6D21_08340</name>
</gene>
<sequence length="693" mass="76310">MIEQTAAQIDALVTRDMIWLSDSSLPQPRVYCPTVAEIRETCRRSRELLRVQWGFPASPPPAAIVDNDDDYPSSDGGDESLVPDANSSVEDLSSSEDESEDDDVLPRRVAWKSPALPRIGTVGAGKGKGPSSVGIALAGTTEWQQEVIEDDDEEEKKDDDEDDEDDDDYAPARPSRRAAGKQPARISAAPAPTISSRKASSWSDAEDQACIKLMREICTENRHAAIAGTEKRFEVVADRMKQDHGFNRTASGVKLQWNRRLRAISGFEDRGEKKHSGSGLTTSSLAKGTKSGTLAATSLVASTASKGKTVSASPAQSSGTSISSVRQGKRKARFVDSEDEEDDFVPAARPSKRYRSSSVIPSTQDKAFYDVSSENIITTPRSSRPKRTTTIEASDDEEITMRPSRKQHSSTTAPARSSRSKRATIIEDDDEEEEEVTAGPRASARSSHHKRRFTDINDEDEEQTSSAPGPKRHKMSDFSATARYSIKDGRLLTRKDTAYWNSKQHIIRRVDDVPAPAPEPAPESTNIGKAYWFGVLRRRQEANARLREENARNQEDDSEDDEEPVVSTADKAKKNRELLRNKSSSAAKASARHYSPQLSDIAEQSENSVNEEPTENNVDEEPTENNDDEEPTENNDDEDSDYAGDAEDQEHDAAAEDQEDASAAQLAADEELARKLQVEINGTARPRRGRGFN</sequence>
<feature type="compositionally biased region" description="Acidic residues" evidence="1">
    <location>
        <begin position="612"/>
        <end position="660"/>
    </location>
</feature>
<feature type="domain" description="Myb-like" evidence="2">
    <location>
        <begin position="194"/>
        <end position="261"/>
    </location>
</feature>